<dbReference type="GO" id="GO:0005524">
    <property type="term" value="F:ATP binding"/>
    <property type="evidence" value="ECO:0007669"/>
    <property type="project" value="UniProtKB-UniRule"/>
</dbReference>
<dbReference type="InterPro" id="IPR023717">
    <property type="entry name" value="Pro-tRNA-Synthase_IIa_type1"/>
</dbReference>
<evidence type="ECO:0000256" key="9">
    <source>
        <dbReference type="ARBA" id="ARBA00047671"/>
    </source>
</evidence>
<dbReference type="InterPro" id="IPR004154">
    <property type="entry name" value="Anticodon-bd"/>
</dbReference>
<evidence type="ECO:0000256" key="2">
    <source>
        <dbReference type="ARBA" id="ARBA00011738"/>
    </source>
</evidence>
<evidence type="ECO:0000313" key="13">
    <source>
        <dbReference type="Proteomes" id="UP000540787"/>
    </source>
</evidence>
<keyword evidence="5 10" id="KW-0547">Nucleotide-binding</keyword>
<dbReference type="Proteomes" id="UP000540787">
    <property type="component" value="Unassembled WGS sequence"/>
</dbReference>
<reference evidence="12 13" key="1">
    <citation type="submission" date="2020-08" db="EMBL/GenBank/DDBJ databases">
        <title>The Agave Microbiome: Exploring the role of microbial communities in plant adaptations to desert environments.</title>
        <authorList>
            <person name="Partida-Martinez L.P."/>
        </authorList>
    </citation>
    <scope>NUCLEOTIDE SEQUENCE [LARGE SCALE GENOMIC DNA]</scope>
    <source>
        <strain evidence="12 13">AT3.2</strain>
    </source>
</reference>
<dbReference type="SUPFAM" id="SSF52954">
    <property type="entry name" value="Class II aaRS ABD-related"/>
    <property type="match status" value="1"/>
</dbReference>
<dbReference type="PANTHER" id="PTHR42753">
    <property type="entry name" value="MITOCHONDRIAL RIBOSOME PROTEIN L39/PROLYL-TRNA LIGASE FAMILY MEMBER"/>
    <property type="match status" value="1"/>
</dbReference>
<dbReference type="InterPro" id="IPR002314">
    <property type="entry name" value="aa-tRNA-synt_IIb"/>
</dbReference>
<evidence type="ECO:0000256" key="4">
    <source>
        <dbReference type="ARBA" id="ARBA00022598"/>
    </source>
</evidence>
<dbReference type="InterPro" id="IPR044140">
    <property type="entry name" value="ProRS_anticodon_short"/>
</dbReference>
<dbReference type="InterPro" id="IPR002316">
    <property type="entry name" value="Pro-tRNA-ligase_IIa"/>
</dbReference>
<proteinExistence type="inferred from homology"/>
<comment type="similarity">
    <text evidence="10">Belongs to the class-II aminoacyl-tRNA synthetase family. ProS type 1 subfamily.</text>
</comment>
<evidence type="ECO:0000256" key="6">
    <source>
        <dbReference type="ARBA" id="ARBA00022840"/>
    </source>
</evidence>
<dbReference type="Gene3D" id="3.40.50.800">
    <property type="entry name" value="Anticodon-binding domain"/>
    <property type="match status" value="1"/>
</dbReference>
<dbReference type="GO" id="GO:0004827">
    <property type="term" value="F:proline-tRNA ligase activity"/>
    <property type="evidence" value="ECO:0007669"/>
    <property type="project" value="UniProtKB-UniRule"/>
</dbReference>
<dbReference type="InterPro" id="IPR050062">
    <property type="entry name" value="Pro-tRNA_synthetase"/>
</dbReference>
<dbReference type="Pfam" id="PF04073">
    <property type="entry name" value="tRNA_edit"/>
    <property type="match status" value="1"/>
</dbReference>
<protein>
    <recommendedName>
        <fullName evidence="10">Proline--tRNA ligase</fullName>
        <ecNumber evidence="10">6.1.1.15</ecNumber>
    </recommendedName>
    <alternativeName>
        <fullName evidence="10">Prolyl-tRNA synthetase</fullName>
        <shortName evidence="10">ProRS</shortName>
    </alternativeName>
</protein>
<dbReference type="PROSITE" id="PS50862">
    <property type="entry name" value="AA_TRNA_LIGASE_II"/>
    <property type="match status" value="1"/>
</dbReference>
<evidence type="ECO:0000256" key="3">
    <source>
        <dbReference type="ARBA" id="ARBA00022490"/>
    </source>
</evidence>
<dbReference type="AlphaFoldDB" id="A0A7W9X344"/>
<dbReference type="NCBIfam" id="TIGR00409">
    <property type="entry name" value="proS_fam_II"/>
    <property type="match status" value="1"/>
</dbReference>
<dbReference type="InterPro" id="IPR004500">
    <property type="entry name" value="Pro-tRNA-synth_IIa_bac-type"/>
</dbReference>
<evidence type="ECO:0000256" key="5">
    <source>
        <dbReference type="ARBA" id="ARBA00022741"/>
    </source>
</evidence>
<dbReference type="CDD" id="cd00861">
    <property type="entry name" value="ProRS_anticodon_short"/>
    <property type="match status" value="1"/>
</dbReference>
<keyword evidence="8 10" id="KW-0030">Aminoacyl-tRNA synthetase</keyword>
<comment type="domain">
    <text evidence="10">Consists of three domains: the N-terminal catalytic domain, the editing domain and the C-terminal anticodon-binding domain.</text>
</comment>
<accession>A0A7W9X344</accession>
<dbReference type="InterPro" id="IPR033730">
    <property type="entry name" value="ProRS_core_prok"/>
</dbReference>
<evidence type="ECO:0000256" key="10">
    <source>
        <dbReference type="HAMAP-Rule" id="MF_01569"/>
    </source>
</evidence>
<dbReference type="CDD" id="cd04334">
    <property type="entry name" value="ProRS-INS"/>
    <property type="match status" value="1"/>
</dbReference>
<dbReference type="FunFam" id="3.30.930.10:FF:000015">
    <property type="entry name" value="Proline--tRNA ligase"/>
    <property type="match status" value="1"/>
</dbReference>
<evidence type="ECO:0000256" key="8">
    <source>
        <dbReference type="ARBA" id="ARBA00023146"/>
    </source>
</evidence>
<dbReference type="SUPFAM" id="SSF55681">
    <property type="entry name" value="Class II aaRS and biotin synthetases"/>
    <property type="match status" value="1"/>
</dbReference>
<evidence type="ECO:0000256" key="1">
    <source>
        <dbReference type="ARBA" id="ARBA00004496"/>
    </source>
</evidence>
<dbReference type="PIRSF" id="PIRSF001535">
    <property type="entry name" value="ProRS_1"/>
    <property type="match status" value="1"/>
</dbReference>
<keyword evidence="6 10" id="KW-0067">ATP-binding</keyword>
<dbReference type="GO" id="GO:0002161">
    <property type="term" value="F:aminoacyl-tRNA deacylase activity"/>
    <property type="evidence" value="ECO:0007669"/>
    <property type="project" value="InterPro"/>
</dbReference>
<sequence>MRASRFFISTLKEAPSDAEIVSHKLMMRAGMIKRLGSGIYTYMPVGLRVIRKVEAIVREEMNRAGGIELLMPLVQPAELWQETGRWDKMGDELMRVKDRHGRDFAIQPTSEEVITDVVRSEIKSYRQLPVNFYHIQTKFRDERRPRFGLMRGREFTMKDAYSFDRDVAGMQTSYQTMFDAYTRIFTRFGLKFRAVAADNGAIGGTGSHEFHVIASTGEDALVYCPTSDFAANMEAAEAVASGERGAATQTLTKTPTPGTTKCETVAALLGVNLAQTVKTIALTTENDGKKSYWVLLLRGDHELNEIKVGKVDGLAGHRFSTEAEILEVFGTVPGYLGPVGTKVPVTVVADRTVANMADFVCGANEEDFHHIGVNWGRDLPEPVVADLRNVVEGDPSPDGKGVLAIERGIEVGHVFQLGTAYSQAMGATFLDDGGRPAPLQMGCYGIGVTRILGAAIEQNFDDKGIVWPDALAPFEVVLCPMGMDRSEMVKDATEQLYASLSAMGIDVIVDDRGLRPGAMFADWELIGVPHRVVIGERGLKEGNLEYQGRRDAEASSVAVGEMVGFIKAKLGK</sequence>
<comment type="catalytic activity">
    <reaction evidence="9 10">
        <text>tRNA(Pro) + L-proline + ATP = L-prolyl-tRNA(Pro) + AMP + diphosphate</text>
        <dbReference type="Rhea" id="RHEA:14305"/>
        <dbReference type="Rhea" id="RHEA-COMP:9700"/>
        <dbReference type="Rhea" id="RHEA-COMP:9702"/>
        <dbReference type="ChEBI" id="CHEBI:30616"/>
        <dbReference type="ChEBI" id="CHEBI:33019"/>
        <dbReference type="ChEBI" id="CHEBI:60039"/>
        <dbReference type="ChEBI" id="CHEBI:78442"/>
        <dbReference type="ChEBI" id="CHEBI:78532"/>
        <dbReference type="ChEBI" id="CHEBI:456215"/>
        <dbReference type="EC" id="6.1.1.15"/>
    </reaction>
</comment>
<dbReference type="Gene3D" id="3.90.960.10">
    <property type="entry name" value="YbaK/aminoacyl-tRNA synthetase-associated domain"/>
    <property type="match status" value="1"/>
</dbReference>
<evidence type="ECO:0000313" key="12">
    <source>
        <dbReference type="EMBL" id="MBB6135624.1"/>
    </source>
</evidence>
<evidence type="ECO:0000259" key="11">
    <source>
        <dbReference type="PROSITE" id="PS50862"/>
    </source>
</evidence>
<dbReference type="Pfam" id="PF03129">
    <property type="entry name" value="HGTP_anticodon"/>
    <property type="match status" value="1"/>
</dbReference>
<dbReference type="Gene3D" id="3.30.930.10">
    <property type="entry name" value="Bira Bifunctional Protein, Domain 2"/>
    <property type="match status" value="2"/>
</dbReference>
<dbReference type="FunFam" id="3.30.930.10:FF:000042">
    <property type="entry name" value="probable proline--tRNA ligase, mitochondrial"/>
    <property type="match status" value="1"/>
</dbReference>
<dbReference type="PANTHER" id="PTHR42753:SF2">
    <property type="entry name" value="PROLINE--TRNA LIGASE"/>
    <property type="match status" value="1"/>
</dbReference>
<dbReference type="GO" id="GO:0005829">
    <property type="term" value="C:cytosol"/>
    <property type="evidence" value="ECO:0007669"/>
    <property type="project" value="TreeGrafter"/>
</dbReference>
<comment type="subunit">
    <text evidence="2 10">Homodimer.</text>
</comment>
<dbReference type="PRINTS" id="PR01046">
    <property type="entry name" value="TRNASYNTHPRO"/>
</dbReference>
<dbReference type="HAMAP" id="MF_01569">
    <property type="entry name" value="Pro_tRNA_synth_type1"/>
    <property type="match status" value="1"/>
</dbReference>
<comment type="function">
    <text evidence="10">Catalyzes the attachment of proline to tRNA(Pro) in a two-step reaction: proline is first activated by ATP to form Pro-AMP and then transferred to the acceptor end of tRNA(Pro). As ProRS can inadvertently accommodate and process non-cognate amino acids such as alanine and cysteine, to avoid such errors it has two additional distinct editing activities against alanine. One activity is designated as 'pretransfer' editing and involves the tRNA(Pro)-independent hydrolysis of activated Ala-AMP. The other activity is designated 'posttransfer' editing and involves deacylation of mischarged Ala-tRNA(Pro). The misacylated Cys-tRNA(Pro) is not edited by ProRS.</text>
</comment>
<dbReference type="Pfam" id="PF00587">
    <property type="entry name" value="tRNA-synt_2b"/>
    <property type="match status" value="1"/>
</dbReference>
<organism evidence="12 13">
    <name type="scientific">Massilia aurea</name>
    <dbReference type="NCBI Taxonomy" id="373040"/>
    <lineage>
        <taxon>Bacteria</taxon>
        <taxon>Pseudomonadati</taxon>
        <taxon>Pseudomonadota</taxon>
        <taxon>Betaproteobacteria</taxon>
        <taxon>Burkholderiales</taxon>
        <taxon>Oxalobacteraceae</taxon>
        <taxon>Telluria group</taxon>
        <taxon>Massilia</taxon>
    </lineage>
</organism>
<dbReference type="GO" id="GO:0006433">
    <property type="term" value="P:prolyl-tRNA aminoacylation"/>
    <property type="evidence" value="ECO:0007669"/>
    <property type="project" value="UniProtKB-UniRule"/>
</dbReference>
<dbReference type="SUPFAM" id="SSF55826">
    <property type="entry name" value="YbaK/ProRS associated domain"/>
    <property type="match status" value="1"/>
</dbReference>
<dbReference type="InterPro" id="IPR045864">
    <property type="entry name" value="aa-tRNA-synth_II/BPL/LPL"/>
</dbReference>
<comment type="caution">
    <text evidence="12">The sequence shown here is derived from an EMBL/GenBank/DDBJ whole genome shotgun (WGS) entry which is preliminary data.</text>
</comment>
<dbReference type="InterPro" id="IPR007214">
    <property type="entry name" value="YbaK/aa-tRNA-synth-assoc-dom"/>
</dbReference>
<dbReference type="EC" id="6.1.1.15" evidence="10"/>
<name>A0A7W9X344_9BURK</name>
<evidence type="ECO:0000256" key="7">
    <source>
        <dbReference type="ARBA" id="ARBA00022917"/>
    </source>
</evidence>
<dbReference type="InterPro" id="IPR036621">
    <property type="entry name" value="Anticodon-bd_dom_sf"/>
</dbReference>
<dbReference type="EMBL" id="JACHBX010000004">
    <property type="protein sequence ID" value="MBB6135624.1"/>
    <property type="molecule type" value="Genomic_DNA"/>
</dbReference>
<keyword evidence="4 10" id="KW-0436">Ligase</keyword>
<feature type="domain" description="Aminoacyl-transfer RNA synthetases class-II family profile" evidence="11">
    <location>
        <begin position="33"/>
        <end position="468"/>
    </location>
</feature>
<keyword evidence="13" id="KW-1185">Reference proteome</keyword>
<comment type="subcellular location">
    <subcellularLocation>
        <location evidence="1 10">Cytoplasm</location>
    </subcellularLocation>
</comment>
<gene>
    <name evidence="10" type="primary">proS</name>
    <name evidence="12" type="ORF">HD842_003791</name>
</gene>
<dbReference type="NCBIfam" id="NF006625">
    <property type="entry name" value="PRK09194.1"/>
    <property type="match status" value="1"/>
</dbReference>
<dbReference type="RefSeq" id="WP_183556285.1">
    <property type="nucleotide sequence ID" value="NZ_JACHBX010000004.1"/>
</dbReference>
<dbReference type="InterPro" id="IPR006195">
    <property type="entry name" value="aa-tRNA-synth_II"/>
</dbReference>
<keyword evidence="3 10" id="KW-0963">Cytoplasm</keyword>
<dbReference type="CDD" id="cd00779">
    <property type="entry name" value="ProRS_core_prok"/>
    <property type="match status" value="1"/>
</dbReference>
<keyword evidence="7 10" id="KW-0648">Protein biosynthesis</keyword>
<dbReference type="InterPro" id="IPR036754">
    <property type="entry name" value="YbaK/aa-tRNA-synt-asso_dom_sf"/>
</dbReference>